<protein>
    <submittedName>
        <fullName evidence="1">Uncharacterized protein</fullName>
    </submittedName>
</protein>
<gene>
    <name evidence="1" type="ORF">EVAR_4575_1</name>
</gene>
<evidence type="ECO:0000313" key="1">
    <source>
        <dbReference type="EMBL" id="GBP06434.1"/>
    </source>
</evidence>
<name>A0A4C1SWX6_EUMVA</name>
<keyword evidence="2" id="KW-1185">Reference proteome</keyword>
<dbReference type="Proteomes" id="UP000299102">
    <property type="component" value="Unassembled WGS sequence"/>
</dbReference>
<comment type="caution">
    <text evidence="1">The sequence shown here is derived from an EMBL/GenBank/DDBJ whole genome shotgun (WGS) entry which is preliminary data.</text>
</comment>
<evidence type="ECO:0000313" key="2">
    <source>
        <dbReference type="Proteomes" id="UP000299102"/>
    </source>
</evidence>
<organism evidence="1 2">
    <name type="scientific">Eumeta variegata</name>
    <name type="common">Bagworm moth</name>
    <name type="synonym">Eumeta japonica</name>
    <dbReference type="NCBI Taxonomy" id="151549"/>
    <lineage>
        <taxon>Eukaryota</taxon>
        <taxon>Metazoa</taxon>
        <taxon>Ecdysozoa</taxon>
        <taxon>Arthropoda</taxon>
        <taxon>Hexapoda</taxon>
        <taxon>Insecta</taxon>
        <taxon>Pterygota</taxon>
        <taxon>Neoptera</taxon>
        <taxon>Endopterygota</taxon>
        <taxon>Lepidoptera</taxon>
        <taxon>Glossata</taxon>
        <taxon>Ditrysia</taxon>
        <taxon>Tineoidea</taxon>
        <taxon>Psychidae</taxon>
        <taxon>Oiketicinae</taxon>
        <taxon>Eumeta</taxon>
    </lineage>
</organism>
<sequence>MSKRGSRYDRNRVEGCHRYREPKIAVKCIRIDWCLEIECCGQFGWSTKMGRFLDPLAPTSDILFLHKSLATPGDYFECLGLRCPWVAAIVNSLVTRVLVYLLKML</sequence>
<dbReference type="AlphaFoldDB" id="A0A4C1SWX6"/>
<accession>A0A4C1SWX6</accession>
<dbReference type="EMBL" id="BGZK01000022">
    <property type="protein sequence ID" value="GBP06434.1"/>
    <property type="molecule type" value="Genomic_DNA"/>
</dbReference>
<proteinExistence type="predicted"/>
<reference evidence="1 2" key="1">
    <citation type="journal article" date="2019" name="Commun. Biol.">
        <title>The bagworm genome reveals a unique fibroin gene that provides high tensile strength.</title>
        <authorList>
            <person name="Kono N."/>
            <person name="Nakamura H."/>
            <person name="Ohtoshi R."/>
            <person name="Tomita M."/>
            <person name="Numata K."/>
            <person name="Arakawa K."/>
        </authorList>
    </citation>
    <scope>NUCLEOTIDE SEQUENCE [LARGE SCALE GENOMIC DNA]</scope>
</reference>